<dbReference type="InterPro" id="IPR039426">
    <property type="entry name" value="TonB-dep_rcpt-like"/>
</dbReference>
<dbReference type="EMBL" id="CP022745">
    <property type="protein sequence ID" value="ASY43876.1"/>
    <property type="molecule type" value="Genomic_DNA"/>
</dbReference>
<organism evidence="13 14">
    <name type="scientific">Sphingobium xenophagum</name>
    <dbReference type="NCBI Taxonomy" id="121428"/>
    <lineage>
        <taxon>Bacteria</taxon>
        <taxon>Pseudomonadati</taxon>
        <taxon>Pseudomonadota</taxon>
        <taxon>Alphaproteobacteria</taxon>
        <taxon>Sphingomonadales</taxon>
        <taxon>Sphingomonadaceae</taxon>
        <taxon>Sphingobium</taxon>
    </lineage>
</organism>
<dbReference type="SMART" id="SM00965">
    <property type="entry name" value="STN"/>
    <property type="match status" value="1"/>
</dbReference>
<dbReference type="Gene3D" id="2.40.170.20">
    <property type="entry name" value="TonB-dependent receptor, beta-barrel domain"/>
    <property type="match status" value="1"/>
</dbReference>
<sequence length="856" mass="90093">MVRFDARYLFNSIAAVALVAGPSVARGQDVKRHSFEVPAQDLGASLKALALQSGITVLVDSKIVAGKQAPALHGFYTVEEALRILLDRSGLAYTPVDGGFAVRPARTSRDGSSTNDGQDIVVTGSRLRGAAIASPVVRIGQGDIRDSGQTGLGDVVRRIPQSFGGGQNPGIGMNVPDASGVDVGGGSSINLRGLGSDATLTLLNGRRLAYTAVRQSVDVSGIPVSAVDRIEVVPDGASAIYGSDAVAGVANIILRRDYNGLETSARLAGTTDGGDFQQQYGALAGRTWASGGLFAAYEYGSNTAIRASQRSYAATRSPGLDLYPALRHHSVVASGHQDLGGGLTFSIDGLYNIRWSDLTFPTVAGGNLDEGKATFSSVDKSFGVAPTLTLDLSGGWQITLGGTYGRERVDYHQVECALAVCGDSGPSFYRNTAKSVEINADGDLFRLPGGVAKIAVGGGYRDIGFQRFVGSGSAVNTVAAQDNLFAFGELSLPLIGPDQNLPLMTKVDASAALRYERYPGIGEVATPKLGLSWAMTPDISLKGSWGKSFRAPTLYQQYQPRAVYLFPPAALGATGTSASAGAILILGGNPDLKPEKATTWSTTLALHPRALPGASLEISYFSVRYRDRIVSPITLLAQALSNPIYRDQIIFNPSATQQAAAIASAGTFLNITGVPYDPANVVAIVDNANLNAGRQRARGVDVLASYNAAIAPDQRLRLSLDIAYLESDQQLSAGQPTYDLAGTIFNPPHWRGQAAVAWTGRNLTLAANGNYTGGVSDTRSTPAVRIGSMTTLDLTARYRLDPEAPLGGLEFSLSVQNLFNDKPDPIATSIPYDTPYDSTNYSPVGRMIAFGITRQW</sequence>
<dbReference type="Proteomes" id="UP000217141">
    <property type="component" value="Chromosome I"/>
</dbReference>
<dbReference type="CDD" id="cd01347">
    <property type="entry name" value="ligand_gated_channel"/>
    <property type="match status" value="1"/>
</dbReference>
<keyword evidence="2 10" id="KW-0813">Transport</keyword>
<evidence type="ECO:0000256" key="2">
    <source>
        <dbReference type="ARBA" id="ARBA00022448"/>
    </source>
</evidence>
<evidence type="ECO:0000256" key="1">
    <source>
        <dbReference type="ARBA" id="ARBA00004571"/>
    </source>
</evidence>
<dbReference type="GO" id="GO:0009279">
    <property type="term" value="C:cell outer membrane"/>
    <property type="evidence" value="ECO:0007669"/>
    <property type="project" value="UniProtKB-SubCell"/>
</dbReference>
<keyword evidence="4" id="KW-0410">Iron transport</keyword>
<evidence type="ECO:0000256" key="3">
    <source>
        <dbReference type="ARBA" id="ARBA00022452"/>
    </source>
</evidence>
<evidence type="ECO:0000259" key="12">
    <source>
        <dbReference type="SMART" id="SM00965"/>
    </source>
</evidence>
<evidence type="ECO:0000313" key="13">
    <source>
        <dbReference type="EMBL" id="ASY43876.1"/>
    </source>
</evidence>
<dbReference type="InterPro" id="IPR012910">
    <property type="entry name" value="Plug_dom"/>
</dbReference>
<dbReference type="Pfam" id="PF07660">
    <property type="entry name" value="STN"/>
    <property type="match status" value="1"/>
</dbReference>
<keyword evidence="7 11" id="KW-0798">TonB box</keyword>
<dbReference type="GO" id="GO:0006826">
    <property type="term" value="P:iron ion transport"/>
    <property type="evidence" value="ECO:0007669"/>
    <property type="project" value="UniProtKB-KW"/>
</dbReference>
<evidence type="ECO:0000256" key="9">
    <source>
        <dbReference type="ARBA" id="ARBA00023237"/>
    </source>
</evidence>
<dbReference type="PANTHER" id="PTHR47234">
    <property type="match status" value="1"/>
</dbReference>
<dbReference type="Pfam" id="PF07715">
    <property type="entry name" value="Plug"/>
    <property type="match status" value="1"/>
</dbReference>
<keyword evidence="8 10" id="KW-0472">Membrane</keyword>
<dbReference type="KEGG" id="shyd:CJD35_04985"/>
<feature type="domain" description="Secretin/TonB short N-terminal" evidence="12">
    <location>
        <begin position="55"/>
        <end position="105"/>
    </location>
</feature>
<dbReference type="AlphaFoldDB" id="A0A249MR95"/>
<evidence type="ECO:0000256" key="5">
    <source>
        <dbReference type="ARBA" id="ARBA00022692"/>
    </source>
</evidence>
<accession>A0A249MR95</accession>
<proteinExistence type="inferred from homology"/>
<evidence type="ECO:0000256" key="6">
    <source>
        <dbReference type="ARBA" id="ARBA00023004"/>
    </source>
</evidence>
<dbReference type="PANTHER" id="PTHR47234:SF3">
    <property type="entry name" value="SECRETIN_TONB SHORT N-TERMINAL DOMAIN-CONTAINING PROTEIN"/>
    <property type="match status" value="1"/>
</dbReference>
<dbReference type="InterPro" id="IPR000531">
    <property type="entry name" value="Beta-barrel_TonB"/>
</dbReference>
<gene>
    <name evidence="13" type="ORF">CJD35_04985</name>
</gene>
<dbReference type="PROSITE" id="PS52016">
    <property type="entry name" value="TONB_DEPENDENT_REC_3"/>
    <property type="match status" value="1"/>
</dbReference>
<reference evidence="13 14" key="1">
    <citation type="submission" date="2017-08" db="EMBL/GenBank/DDBJ databases">
        <title>Whole Genome Sequence of Sphingobium hydrophobicum C1: Insights into Adaption to the Electronic-waste Contaminated Sediment.</title>
        <authorList>
            <person name="Song D."/>
            <person name="Chen X."/>
            <person name="Xu M."/>
        </authorList>
    </citation>
    <scope>NUCLEOTIDE SEQUENCE [LARGE SCALE GENOMIC DNA]</scope>
    <source>
        <strain evidence="13 14">C1</strain>
    </source>
</reference>
<name>A0A249MR95_SPHXE</name>
<evidence type="ECO:0000313" key="14">
    <source>
        <dbReference type="Proteomes" id="UP000217141"/>
    </source>
</evidence>
<dbReference type="RefSeq" id="WP_095686810.1">
    <property type="nucleotide sequence ID" value="NZ_CP022745.1"/>
</dbReference>
<evidence type="ECO:0000256" key="8">
    <source>
        <dbReference type="ARBA" id="ARBA00023136"/>
    </source>
</evidence>
<dbReference type="SUPFAM" id="SSF56935">
    <property type="entry name" value="Porins"/>
    <property type="match status" value="1"/>
</dbReference>
<dbReference type="InterPro" id="IPR011662">
    <property type="entry name" value="Secretin/TonB_short_N"/>
</dbReference>
<keyword evidence="6" id="KW-0408">Iron</keyword>
<comment type="similarity">
    <text evidence="10 11">Belongs to the TonB-dependent receptor family.</text>
</comment>
<dbReference type="Gene3D" id="2.170.130.10">
    <property type="entry name" value="TonB-dependent receptor, plug domain"/>
    <property type="match status" value="1"/>
</dbReference>
<evidence type="ECO:0000256" key="10">
    <source>
        <dbReference type="PROSITE-ProRule" id="PRU01360"/>
    </source>
</evidence>
<keyword evidence="4" id="KW-0406">Ion transport</keyword>
<protein>
    <recommendedName>
        <fullName evidence="12">Secretin/TonB short N-terminal domain-containing protein</fullName>
    </recommendedName>
</protein>
<keyword evidence="9 10" id="KW-0998">Cell outer membrane</keyword>
<keyword evidence="5 10" id="KW-0812">Transmembrane</keyword>
<evidence type="ECO:0000256" key="7">
    <source>
        <dbReference type="ARBA" id="ARBA00023077"/>
    </source>
</evidence>
<evidence type="ECO:0000256" key="4">
    <source>
        <dbReference type="ARBA" id="ARBA00022496"/>
    </source>
</evidence>
<dbReference type="Gene3D" id="3.55.50.30">
    <property type="match status" value="1"/>
</dbReference>
<dbReference type="InterPro" id="IPR037066">
    <property type="entry name" value="Plug_dom_sf"/>
</dbReference>
<keyword evidence="3 10" id="KW-1134">Transmembrane beta strand</keyword>
<evidence type="ECO:0000256" key="11">
    <source>
        <dbReference type="RuleBase" id="RU003357"/>
    </source>
</evidence>
<comment type="subcellular location">
    <subcellularLocation>
        <location evidence="1 10">Cell outer membrane</location>
        <topology evidence="1 10">Multi-pass membrane protein</topology>
    </subcellularLocation>
</comment>
<dbReference type="InterPro" id="IPR036942">
    <property type="entry name" value="Beta-barrel_TonB_sf"/>
</dbReference>
<dbReference type="Pfam" id="PF00593">
    <property type="entry name" value="TonB_dep_Rec_b-barrel"/>
    <property type="match status" value="1"/>
</dbReference>